<dbReference type="Proteomes" id="UP000695007">
    <property type="component" value="Unplaced"/>
</dbReference>
<dbReference type="InterPro" id="IPR036126">
    <property type="entry name" value="TBCA_sf"/>
</dbReference>
<evidence type="ECO:0000313" key="9">
    <source>
        <dbReference type="RefSeq" id="XP_011502374.1"/>
    </source>
</evidence>
<keyword evidence="7" id="KW-0175">Coiled coil</keyword>
<evidence type="ECO:0000256" key="1">
    <source>
        <dbReference type="ARBA" id="ARBA00003046"/>
    </source>
</evidence>
<dbReference type="GO" id="GO:0005829">
    <property type="term" value="C:cytosol"/>
    <property type="evidence" value="ECO:0007669"/>
    <property type="project" value="TreeGrafter"/>
</dbReference>
<keyword evidence="8" id="KW-1185">Reference proteome</keyword>
<evidence type="ECO:0000256" key="6">
    <source>
        <dbReference type="RuleBase" id="RU364030"/>
    </source>
</evidence>
<evidence type="ECO:0000256" key="3">
    <source>
        <dbReference type="ARBA" id="ARBA00015002"/>
    </source>
</evidence>
<reference evidence="9" key="1">
    <citation type="submission" date="2025-08" db="UniProtKB">
        <authorList>
            <consortium name="RefSeq"/>
        </authorList>
    </citation>
    <scope>IDENTIFICATION</scope>
</reference>
<sequence>MSDSRLRILRIKTGVVKRLAKEKITYEKEAVQQQERIEKFKEQGKDGHLIKKQEEVLQESLMMIPDCQRRLLKAFEELKQFIESEQDLKENDEYLEVKLMEQWTTLDREYFLEEKGLNLMIRTGNEEKVLKRTKNLYQDWEVVLFKEKIYINYEIQNFNVMGYIY</sequence>
<name>A0AAJ6YQJ4_9HYME</name>
<dbReference type="PANTHER" id="PTHR21500">
    <property type="entry name" value="TUBULIN-SPECIFIC CHAPERONE A"/>
    <property type="match status" value="1"/>
</dbReference>
<protein>
    <recommendedName>
        <fullName evidence="3 6">Tubulin-specific chaperone A</fullName>
    </recommendedName>
</protein>
<keyword evidence="4 6" id="KW-0143">Chaperone</keyword>
<gene>
    <name evidence="9" type="primary">LOC105365814</name>
</gene>
<dbReference type="GeneID" id="105365814"/>
<evidence type="ECO:0000313" key="8">
    <source>
        <dbReference type="Proteomes" id="UP000695007"/>
    </source>
</evidence>
<organism evidence="8 9">
    <name type="scientific">Ceratosolen solmsi marchali</name>
    <dbReference type="NCBI Taxonomy" id="326594"/>
    <lineage>
        <taxon>Eukaryota</taxon>
        <taxon>Metazoa</taxon>
        <taxon>Ecdysozoa</taxon>
        <taxon>Arthropoda</taxon>
        <taxon>Hexapoda</taxon>
        <taxon>Insecta</taxon>
        <taxon>Pterygota</taxon>
        <taxon>Neoptera</taxon>
        <taxon>Endopterygota</taxon>
        <taxon>Hymenoptera</taxon>
        <taxon>Apocrita</taxon>
        <taxon>Proctotrupomorpha</taxon>
        <taxon>Chalcidoidea</taxon>
        <taxon>Agaonidae</taxon>
        <taxon>Agaoninae</taxon>
        <taxon>Ceratosolen</taxon>
    </lineage>
</organism>
<dbReference type="SUPFAM" id="SSF46988">
    <property type="entry name" value="Tubulin chaperone cofactor A"/>
    <property type="match status" value="1"/>
</dbReference>
<evidence type="ECO:0000256" key="4">
    <source>
        <dbReference type="ARBA" id="ARBA00023186"/>
    </source>
</evidence>
<dbReference type="InterPro" id="IPR004226">
    <property type="entry name" value="TBCA"/>
</dbReference>
<dbReference type="GO" id="GO:0007021">
    <property type="term" value="P:tubulin complex assembly"/>
    <property type="evidence" value="ECO:0007669"/>
    <property type="project" value="UniProtKB-UniRule"/>
</dbReference>
<comment type="function">
    <text evidence="1">Tubulin-folding protein; involved in the early step of the tubulin folding pathway.</text>
</comment>
<dbReference type="FunFam" id="1.20.58.90:FF:000008">
    <property type="entry name" value="Tubulin-specific chaperone A"/>
    <property type="match status" value="1"/>
</dbReference>
<keyword evidence="6" id="KW-0963">Cytoplasm</keyword>
<feature type="coiled-coil region" evidence="7">
    <location>
        <begin position="16"/>
        <end position="43"/>
    </location>
</feature>
<dbReference type="GO" id="GO:0048487">
    <property type="term" value="F:beta-tubulin binding"/>
    <property type="evidence" value="ECO:0007669"/>
    <property type="project" value="InterPro"/>
</dbReference>
<evidence type="ECO:0000256" key="5">
    <source>
        <dbReference type="ARBA" id="ARBA00026055"/>
    </source>
</evidence>
<evidence type="ECO:0000256" key="7">
    <source>
        <dbReference type="SAM" id="Coils"/>
    </source>
</evidence>
<comment type="subcellular location">
    <subcellularLocation>
        <location evidence="6">Cytoplasm</location>
        <location evidence="6">Cytoskeleton</location>
    </subcellularLocation>
</comment>
<comment type="subunit">
    <text evidence="5 6">Supercomplex made of cofactors A to E. Cofactors A and D function by capturing and stabilizing tubulin in a quasi-native conformation. Cofactor E binds to the cofactor D-tubulin complex; interaction with cofactor C then causes the release of tubulin polypeptides that are committed to the native state.</text>
</comment>
<keyword evidence="6" id="KW-0206">Cytoskeleton</keyword>
<accession>A0AAJ6YQJ4</accession>
<comment type="similarity">
    <text evidence="2 6">Belongs to the TBCA family.</text>
</comment>
<dbReference type="Pfam" id="PF02970">
    <property type="entry name" value="TBCA"/>
    <property type="match status" value="1"/>
</dbReference>
<dbReference type="GO" id="GO:0005874">
    <property type="term" value="C:microtubule"/>
    <property type="evidence" value="ECO:0007669"/>
    <property type="project" value="UniProtKB-KW"/>
</dbReference>
<dbReference type="Gene3D" id="1.20.58.90">
    <property type="match status" value="1"/>
</dbReference>
<evidence type="ECO:0000256" key="2">
    <source>
        <dbReference type="ARBA" id="ARBA00006806"/>
    </source>
</evidence>
<dbReference type="GO" id="GO:0007023">
    <property type="term" value="P:post-chaperonin tubulin folding pathway"/>
    <property type="evidence" value="ECO:0007669"/>
    <property type="project" value="UniProtKB-UniRule"/>
</dbReference>
<proteinExistence type="inferred from homology"/>
<keyword evidence="6" id="KW-0493">Microtubule</keyword>
<dbReference type="PANTHER" id="PTHR21500:SF0">
    <property type="entry name" value="TUBULIN-SPECIFIC CHAPERONE A"/>
    <property type="match status" value="1"/>
</dbReference>
<dbReference type="KEGG" id="csol:105365814"/>
<dbReference type="RefSeq" id="XP_011502374.1">
    <property type="nucleotide sequence ID" value="XM_011504072.1"/>
</dbReference>
<dbReference type="AlphaFoldDB" id="A0AAJ6YQJ4"/>